<protein>
    <submittedName>
        <fullName evidence="2">Uncharacterized protein</fullName>
    </submittedName>
</protein>
<sequence>MSSVWNQTCRMKRLVVGPMTTPEYNKWWVRRINDNVLGPSSENSQSIEEYFRKLEVEKLRKGKNKAEEDLNNLKTDYKKLRLSMRTVGLGKTLE</sequence>
<comment type="caution">
    <text evidence="2">The sequence shown here is derived from an EMBL/GenBank/DDBJ whole genome shotgun (WGS) entry which is preliminary data.</text>
</comment>
<dbReference type="EMBL" id="JABEZW010228304">
    <property type="protein sequence ID" value="MBA0788705.1"/>
    <property type="molecule type" value="Genomic_DNA"/>
</dbReference>
<keyword evidence="3" id="KW-1185">Reference proteome</keyword>
<evidence type="ECO:0000313" key="3">
    <source>
        <dbReference type="Proteomes" id="UP000593568"/>
    </source>
</evidence>
<keyword evidence="1" id="KW-0175">Coiled coil</keyword>
<dbReference type="PANTHER" id="PTHR48200:SF1">
    <property type="entry name" value="AMINOTRANSFERASE-LIKE PLANT MOBILE DOMAIN-CONTAINING PROTEIN"/>
    <property type="match status" value="1"/>
</dbReference>
<reference evidence="2 3" key="1">
    <citation type="journal article" date="2019" name="Genome Biol. Evol.">
        <title>Insights into the evolution of the New World diploid cottons (Gossypium, subgenus Houzingenia) based on genome sequencing.</title>
        <authorList>
            <person name="Grover C.E."/>
            <person name="Arick M.A. 2nd"/>
            <person name="Thrash A."/>
            <person name="Conover J.L."/>
            <person name="Sanders W.S."/>
            <person name="Peterson D.G."/>
            <person name="Frelichowski J.E."/>
            <person name="Scheffler J.A."/>
            <person name="Scheffler B.E."/>
            <person name="Wendel J.F."/>
        </authorList>
    </citation>
    <scope>NUCLEOTIDE SEQUENCE [LARGE SCALE GENOMIC DNA]</scope>
    <source>
        <strain evidence="2">8</strain>
        <tissue evidence="2">Leaf</tissue>
    </source>
</reference>
<dbReference type="AlphaFoldDB" id="A0A7J9FVZ3"/>
<organism evidence="2 3">
    <name type="scientific">Gossypium trilobum</name>
    <dbReference type="NCBI Taxonomy" id="34281"/>
    <lineage>
        <taxon>Eukaryota</taxon>
        <taxon>Viridiplantae</taxon>
        <taxon>Streptophyta</taxon>
        <taxon>Embryophyta</taxon>
        <taxon>Tracheophyta</taxon>
        <taxon>Spermatophyta</taxon>
        <taxon>Magnoliopsida</taxon>
        <taxon>eudicotyledons</taxon>
        <taxon>Gunneridae</taxon>
        <taxon>Pentapetalae</taxon>
        <taxon>rosids</taxon>
        <taxon>malvids</taxon>
        <taxon>Malvales</taxon>
        <taxon>Malvaceae</taxon>
        <taxon>Malvoideae</taxon>
        <taxon>Gossypium</taxon>
    </lineage>
</organism>
<evidence type="ECO:0000256" key="1">
    <source>
        <dbReference type="SAM" id="Coils"/>
    </source>
</evidence>
<feature type="coiled-coil region" evidence="1">
    <location>
        <begin position="56"/>
        <end position="83"/>
    </location>
</feature>
<accession>A0A7J9FVZ3</accession>
<dbReference type="Proteomes" id="UP000593568">
    <property type="component" value="Unassembled WGS sequence"/>
</dbReference>
<dbReference type="PANTHER" id="PTHR48200">
    <property type="entry name" value="PROTEIN, PUTATIVE-RELATED"/>
    <property type="match status" value="1"/>
</dbReference>
<gene>
    <name evidence="2" type="ORF">Gotri_025577</name>
</gene>
<evidence type="ECO:0000313" key="2">
    <source>
        <dbReference type="EMBL" id="MBA0788705.1"/>
    </source>
</evidence>
<name>A0A7J9FVZ3_9ROSI</name>
<proteinExistence type="predicted"/>